<keyword evidence="1" id="KW-0378">Hydrolase</keyword>
<keyword evidence="1" id="KW-0645">Protease</keyword>
<name>A0A2S7WR92_9FLAO</name>
<reference evidence="1 2" key="1">
    <citation type="submission" date="2016-12" db="EMBL/GenBank/DDBJ databases">
        <title>Trade-off between light-utilization and light-protection in marine flavobacteria.</title>
        <authorList>
            <person name="Kumagai Y."/>
            <person name="Yoshizawa S."/>
            <person name="Kogure K."/>
            <person name="Iwasaki W."/>
        </authorList>
    </citation>
    <scope>NUCLEOTIDE SEQUENCE [LARGE SCALE GENOMIC DNA]</scope>
    <source>
        <strain evidence="1 2">NBRC 108759</strain>
    </source>
</reference>
<accession>A0A2S7WR92</accession>
<proteinExistence type="predicted"/>
<organism evidence="1 2">
    <name type="scientific">Polaribacter porphyrae</name>
    <dbReference type="NCBI Taxonomy" id="1137780"/>
    <lineage>
        <taxon>Bacteria</taxon>
        <taxon>Pseudomonadati</taxon>
        <taxon>Bacteroidota</taxon>
        <taxon>Flavobacteriia</taxon>
        <taxon>Flavobacteriales</taxon>
        <taxon>Flavobacteriaceae</taxon>
    </lineage>
</organism>
<dbReference type="Pfam" id="PF07751">
    <property type="entry name" value="Abi_2"/>
    <property type="match status" value="1"/>
</dbReference>
<comment type="caution">
    <text evidence="1">The sequence shown here is derived from an EMBL/GenBank/DDBJ whole genome shotgun (WGS) entry which is preliminary data.</text>
</comment>
<dbReference type="GO" id="GO:0008233">
    <property type="term" value="F:peptidase activity"/>
    <property type="evidence" value="ECO:0007669"/>
    <property type="project" value="UniProtKB-KW"/>
</dbReference>
<sequence>MQYNKFKEILSSARMNRYFLACNNNTKKAMTLYRLNLKLSQEFFTIISCFEIALRNKIDKQCISHLGTNWLKDGVQLNGIFDNGNCWQTKKSIDDAIAKLGNSYTHNKLVAELGFGFWRFMFARYQFNATHRIMLRIFPSKPISTPTTQYNQNYVFNELKKINNFRNRIAHHEPICFNQTQPIKSSLYARQHYTIILQLFQWMNIDESDFLYGLDHINKVCDRLDNL</sequence>
<dbReference type="AlphaFoldDB" id="A0A2S7WR92"/>
<evidence type="ECO:0000313" key="1">
    <source>
        <dbReference type="EMBL" id="PQJ80127.1"/>
    </source>
</evidence>
<dbReference type="OrthoDB" id="9813050at2"/>
<keyword evidence="2" id="KW-1185">Reference proteome</keyword>
<gene>
    <name evidence="1" type="ORF">BTO18_13495</name>
</gene>
<protein>
    <submittedName>
        <fullName evidence="1">CAAX protease</fullName>
    </submittedName>
</protein>
<dbReference type="Proteomes" id="UP000238882">
    <property type="component" value="Unassembled WGS sequence"/>
</dbReference>
<dbReference type="GO" id="GO:0006508">
    <property type="term" value="P:proteolysis"/>
    <property type="evidence" value="ECO:0007669"/>
    <property type="project" value="UniProtKB-KW"/>
</dbReference>
<dbReference type="RefSeq" id="WP_105016723.1">
    <property type="nucleotide sequence ID" value="NZ_MSCN01000001.1"/>
</dbReference>
<evidence type="ECO:0000313" key="2">
    <source>
        <dbReference type="Proteomes" id="UP000238882"/>
    </source>
</evidence>
<dbReference type="InterPro" id="IPR011664">
    <property type="entry name" value="Abi_system_AbiD/AbiF-like"/>
</dbReference>
<dbReference type="EMBL" id="MSCN01000001">
    <property type="protein sequence ID" value="PQJ80127.1"/>
    <property type="molecule type" value="Genomic_DNA"/>
</dbReference>